<feature type="chain" id="PRO_5015463381" evidence="2">
    <location>
        <begin position="22"/>
        <end position="560"/>
    </location>
</feature>
<dbReference type="GO" id="GO:0016787">
    <property type="term" value="F:hydrolase activity"/>
    <property type="evidence" value="ECO:0007669"/>
    <property type="project" value="UniProtKB-KW"/>
</dbReference>
<accession>A0A2T7G8C0</accession>
<feature type="signal peptide" evidence="2">
    <location>
        <begin position="1"/>
        <end position="21"/>
    </location>
</feature>
<keyword evidence="6" id="KW-1185">Reference proteome</keyword>
<dbReference type="AlphaFoldDB" id="A0A2T7G8C0"/>
<reference evidence="5 6" key="1">
    <citation type="submission" date="2018-04" db="EMBL/GenBank/DDBJ databases">
        <title>Pelagivirga bohaiensis gen. nov., sp. nov., a bacterium isolated from the Bohai Sea.</title>
        <authorList>
            <person name="Ji X."/>
        </authorList>
    </citation>
    <scope>NUCLEOTIDE SEQUENCE [LARGE SCALE GENOMIC DNA]</scope>
    <source>
        <strain evidence="5 6">BH-SD19</strain>
    </source>
</reference>
<gene>
    <name evidence="5" type="ORF">DC366_07270</name>
</gene>
<keyword evidence="5" id="KW-0378">Hydrolase</keyword>
<dbReference type="Gene3D" id="2.40.128.270">
    <property type="match status" value="1"/>
</dbReference>
<evidence type="ECO:0000313" key="6">
    <source>
        <dbReference type="Proteomes" id="UP000244446"/>
    </source>
</evidence>
<dbReference type="RefSeq" id="WP_108691534.1">
    <property type="nucleotide sequence ID" value="NZ_QCYH01000003.1"/>
</dbReference>
<dbReference type="SUPFAM" id="SSF56601">
    <property type="entry name" value="beta-lactamase/transpeptidase-like"/>
    <property type="match status" value="1"/>
</dbReference>
<feature type="domain" description="DUF306" evidence="4">
    <location>
        <begin position="453"/>
        <end position="556"/>
    </location>
</feature>
<dbReference type="OrthoDB" id="9814204at2"/>
<name>A0A2T7G8C0_9RHOB</name>
<keyword evidence="2" id="KW-0732">Signal</keyword>
<evidence type="ECO:0000256" key="1">
    <source>
        <dbReference type="SAM" id="MobiDB-lite"/>
    </source>
</evidence>
<dbReference type="Pfam" id="PF00144">
    <property type="entry name" value="Beta-lactamase"/>
    <property type="match status" value="1"/>
</dbReference>
<dbReference type="InterPro" id="IPR005184">
    <property type="entry name" value="DUF306_Meta_HslJ"/>
</dbReference>
<protein>
    <submittedName>
        <fullName evidence="5">6-aminohexanoate hydrolase</fullName>
    </submittedName>
</protein>
<dbReference type="PANTHER" id="PTHR43283:SF7">
    <property type="entry name" value="BETA-LACTAMASE-RELATED DOMAIN-CONTAINING PROTEIN"/>
    <property type="match status" value="1"/>
</dbReference>
<comment type="caution">
    <text evidence="5">The sequence shown here is derived from an EMBL/GenBank/DDBJ whole genome shotgun (WGS) entry which is preliminary data.</text>
</comment>
<evidence type="ECO:0000313" key="5">
    <source>
        <dbReference type="EMBL" id="PVA10675.1"/>
    </source>
</evidence>
<organism evidence="5 6">
    <name type="scientific">Pelagivirga sediminicola</name>
    <dbReference type="NCBI Taxonomy" id="2170575"/>
    <lineage>
        <taxon>Bacteria</taxon>
        <taxon>Pseudomonadati</taxon>
        <taxon>Pseudomonadota</taxon>
        <taxon>Alphaproteobacteria</taxon>
        <taxon>Rhodobacterales</taxon>
        <taxon>Paracoccaceae</taxon>
        <taxon>Pelagivirga</taxon>
    </lineage>
</organism>
<dbReference type="PROSITE" id="PS51257">
    <property type="entry name" value="PROKAR_LIPOPROTEIN"/>
    <property type="match status" value="1"/>
</dbReference>
<dbReference type="InterPro" id="IPR001466">
    <property type="entry name" value="Beta-lactam-related"/>
</dbReference>
<dbReference type="InterPro" id="IPR012338">
    <property type="entry name" value="Beta-lactam/transpept-like"/>
</dbReference>
<sequence>MKRVIATALFAALGCSSAAFAEGTDAPSSEQAPGDAAQTDTGVTDGESDTAGQGWMQGFPPPADKVIRATDPDFFADPKRRWTMCHFRQLMPNVAVDAGASAASPLTSALDSSLDDVTFTPLGGGEPMTWNAAFDANHTDGVIVLHHGRVVYERYDGCLDENGLHGAMSVTKSLTGLLAEILIAESRLDQTARVGDLIPELNDSGFGDATVREVMDMTTALKFSEDYSDPNAEIWTYSEAGSTLPKPEGYDGPRSYFDYLQTVRKNGTHGEVFGYRTVNSDALGWIISRVTGQSVADYLADRIWSRLGAEREAFYTVDSIGTPFAGGGFNATLRDMARLGQVMLNGGRAGNEQIVPERVVNSIMRGGDKGAFAEAGYKTLPGWSYRSMWWVAGDSSYAARGVHGQTLWIDPKTDVVIARFASHPVAPNAANDPTSLPAYRAVADHLQENDDMPLVGREWLIEDVEGMGVIDYSHATLQFMADGTLAGSATCNRLIGRYEVEGDALTILPAGATMMACPEALMAQERRILDLLPKIERYVIDETGALILIAPDGRAIAARR</sequence>
<dbReference type="InterPro" id="IPR038670">
    <property type="entry name" value="HslJ-like_sf"/>
</dbReference>
<dbReference type="InterPro" id="IPR050789">
    <property type="entry name" value="Diverse_Enzym_Activities"/>
</dbReference>
<feature type="region of interest" description="Disordered" evidence="1">
    <location>
        <begin position="22"/>
        <end position="62"/>
    </location>
</feature>
<evidence type="ECO:0000259" key="4">
    <source>
        <dbReference type="Pfam" id="PF03724"/>
    </source>
</evidence>
<evidence type="ECO:0000256" key="2">
    <source>
        <dbReference type="SAM" id="SignalP"/>
    </source>
</evidence>
<dbReference type="PANTHER" id="PTHR43283">
    <property type="entry name" value="BETA-LACTAMASE-RELATED"/>
    <property type="match status" value="1"/>
</dbReference>
<dbReference type="EMBL" id="QCYH01000003">
    <property type="protein sequence ID" value="PVA10675.1"/>
    <property type="molecule type" value="Genomic_DNA"/>
</dbReference>
<dbReference type="Proteomes" id="UP000244446">
    <property type="component" value="Unassembled WGS sequence"/>
</dbReference>
<proteinExistence type="predicted"/>
<dbReference type="Gene3D" id="3.40.710.10">
    <property type="entry name" value="DD-peptidase/beta-lactamase superfamily"/>
    <property type="match status" value="1"/>
</dbReference>
<evidence type="ECO:0000259" key="3">
    <source>
        <dbReference type="Pfam" id="PF00144"/>
    </source>
</evidence>
<feature type="domain" description="Beta-lactamase-related" evidence="3">
    <location>
        <begin position="141"/>
        <end position="428"/>
    </location>
</feature>
<dbReference type="Pfam" id="PF03724">
    <property type="entry name" value="META"/>
    <property type="match status" value="1"/>
</dbReference>